<dbReference type="GO" id="GO:0000062">
    <property type="term" value="F:fatty-acyl-CoA binding"/>
    <property type="evidence" value="ECO:0007669"/>
    <property type="project" value="TreeGrafter"/>
</dbReference>
<dbReference type="PANTHER" id="PTHR24119">
    <property type="entry name" value="ACYL-COA-BINDING DOMAIN-CONTAINING PROTEIN 6"/>
    <property type="match status" value="1"/>
</dbReference>
<name>A0A0N5AKS7_9BILA</name>
<dbReference type="Gene3D" id="1.25.40.20">
    <property type="entry name" value="Ankyrin repeat-containing domain"/>
    <property type="match status" value="1"/>
</dbReference>
<evidence type="ECO:0000313" key="3">
    <source>
        <dbReference type="Proteomes" id="UP000046393"/>
    </source>
</evidence>
<reference evidence="4" key="1">
    <citation type="submission" date="2017-02" db="UniProtKB">
        <authorList>
            <consortium name="WormBaseParasite"/>
        </authorList>
    </citation>
    <scope>IDENTIFICATION</scope>
</reference>
<dbReference type="Pfam" id="PF12796">
    <property type="entry name" value="Ank_2"/>
    <property type="match status" value="1"/>
</dbReference>
<proteinExistence type="predicted"/>
<organism evidence="3 4">
    <name type="scientific">Syphacia muris</name>
    <dbReference type="NCBI Taxonomy" id="451379"/>
    <lineage>
        <taxon>Eukaryota</taxon>
        <taxon>Metazoa</taxon>
        <taxon>Ecdysozoa</taxon>
        <taxon>Nematoda</taxon>
        <taxon>Chromadorea</taxon>
        <taxon>Rhabditida</taxon>
        <taxon>Spirurina</taxon>
        <taxon>Oxyuridomorpha</taxon>
        <taxon>Oxyuroidea</taxon>
        <taxon>Oxyuridae</taxon>
        <taxon>Syphacia</taxon>
    </lineage>
</organism>
<dbReference type="SUPFAM" id="SSF48403">
    <property type="entry name" value="Ankyrin repeat"/>
    <property type="match status" value="1"/>
</dbReference>
<dbReference type="PROSITE" id="PS50297">
    <property type="entry name" value="ANK_REP_REGION"/>
    <property type="match status" value="1"/>
</dbReference>
<evidence type="ECO:0000256" key="1">
    <source>
        <dbReference type="ARBA" id="ARBA00023121"/>
    </source>
</evidence>
<keyword evidence="3" id="KW-1185">Reference proteome</keyword>
<dbReference type="PROSITE" id="PS50088">
    <property type="entry name" value="ANK_REPEAT"/>
    <property type="match status" value="2"/>
</dbReference>
<dbReference type="InterPro" id="IPR002110">
    <property type="entry name" value="Ankyrin_rpt"/>
</dbReference>
<accession>A0A0N5AKS7</accession>
<keyword evidence="2" id="KW-0040">ANK repeat</keyword>
<dbReference type="Proteomes" id="UP000046393">
    <property type="component" value="Unplaced"/>
</dbReference>
<dbReference type="AlphaFoldDB" id="A0A0N5AKS7"/>
<feature type="repeat" description="ANK" evidence="2">
    <location>
        <begin position="62"/>
        <end position="95"/>
    </location>
</feature>
<keyword evidence="1" id="KW-0446">Lipid-binding</keyword>
<dbReference type="InterPro" id="IPR036770">
    <property type="entry name" value="Ankyrin_rpt-contain_sf"/>
</dbReference>
<evidence type="ECO:0000256" key="2">
    <source>
        <dbReference type="PROSITE-ProRule" id="PRU00023"/>
    </source>
</evidence>
<dbReference type="SMART" id="SM00248">
    <property type="entry name" value="ANK"/>
    <property type="match status" value="2"/>
</dbReference>
<dbReference type="STRING" id="451379.A0A0N5AKS7"/>
<feature type="repeat" description="ANK" evidence="2">
    <location>
        <begin position="29"/>
        <end position="61"/>
    </location>
</feature>
<protein>
    <submittedName>
        <fullName evidence="4">ANK_REP_REGION domain-containing protein</fullName>
    </submittedName>
</protein>
<dbReference type="PANTHER" id="PTHR24119:SF0">
    <property type="entry name" value="ACYL-COA-BINDING DOMAIN-CONTAINING PROTEIN 6"/>
    <property type="match status" value="1"/>
</dbReference>
<sequence>NRLTKTAAKKQYITVVEQSLGHVNQYIYVQLTALHYAADRGDLNLLDFLLRQKANVNCLDNDGQTPLHYGSAECGHEEAVIKLLNAGADTAIATCDGKCSKYLAITFVLIKNIMESFNCPFYLTLCKPS</sequence>
<dbReference type="WBParaSite" id="SMUV_0000510701-mRNA-1">
    <property type="protein sequence ID" value="SMUV_0000510701-mRNA-1"/>
    <property type="gene ID" value="SMUV_0000510701"/>
</dbReference>
<evidence type="ECO:0000313" key="4">
    <source>
        <dbReference type="WBParaSite" id="SMUV_0000510701-mRNA-1"/>
    </source>
</evidence>